<keyword evidence="6" id="KW-0677">Repeat</keyword>
<dbReference type="PANTHER" id="PTHR10791">
    <property type="entry name" value="RAG1-ACTIVATING PROTEIN 1"/>
    <property type="match status" value="1"/>
</dbReference>
<dbReference type="GO" id="GO:0005886">
    <property type="term" value="C:plasma membrane"/>
    <property type="evidence" value="ECO:0007669"/>
    <property type="project" value="UniProtKB-SubCell"/>
</dbReference>
<dbReference type="FunFam" id="1.20.1280.290:FF:000001">
    <property type="entry name" value="Bidirectional sugar transporter SWEET"/>
    <property type="match status" value="1"/>
</dbReference>
<feature type="transmembrane region" description="Helical" evidence="9">
    <location>
        <begin position="128"/>
        <end position="151"/>
    </location>
</feature>
<keyword evidence="5 9" id="KW-0812">Transmembrane</keyword>
<keyword evidence="8 9" id="KW-0472">Membrane</keyword>
<dbReference type="GO" id="GO:0012505">
    <property type="term" value="C:endomembrane system"/>
    <property type="evidence" value="ECO:0007669"/>
    <property type="project" value="UniProtKB-SubCell"/>
</dbReference>
<evidence type="ECO:0000256" key="6">
    <source>
        <dbReference type="ARBA" id="ARBA00022737"/>
    </source>
</evidence>
<evidence type="ECO:0000256" key="8">
    <source>
        <dbReference type="ARBA" id="ARBA00023136"/>
    </source>
</evidence>
<organism evidence="10 11">
    <name type="scientific">Deinandra increscens subsp. villosa</name>
    <dbReference type="NCBI Taxonomy" id="3103831"/>
    <lineage>
        <taxon>Eukaryota</taxon>
        <taxon>Viridiplantae</taxon>
        <taxon>Streptophyta</taxon>
        <taxon>Embryophyta</taxon>
        <taxon>Tracheophyta</taxon>
        <taxon>Spermatophyta</taxon>
        <taxon>Magnoliopsida</taxon>
        <taxon>eudicotyledons</taxon>
        <taxon>Gunneridae</taxon>
        <taxon>Pentapetalae</taxon>
        <taxon>asterids</taxon>
        <taxon>campanulids</taxon>
        <taxon>Asterales</taxon>
        <taxon>Asteraceae</taxon>
        <taxon>Asteroideae</taxon>
        <taxon>Heliantheae alliance</taxon>
        <taxon>Madieae</taxon>
        <taxon>Madiinae</taxon>
        <taxon>Deinandra</taxon>
    </lineage>
</organism>
<comment type="function">
    <text evidence="9">Mediates both low-affinity uptake and efflux of sugar across the membrane.</text>
</comment>
<evidence type="ECO:0000256" key="2">
    <source>
        <dbReference type="ARBA" id="ARBA00007809"/>
    </source>
</evidence>
<feature type="transmembrane region" description="Helical" evidence="9">
    <location>
        <begin position="44"/>
        <end position="61"/>
    </location>
</feature>
<dbReference type="EMBL" id="JBCNJP010000002">
    <property type="protein sequence ID" value="KAK9080491.1"/>
    <property type="molecule type" value="Genomic_DNA"/>
</dbReference>
<evidence type="ECO:0000256" key="3">
    <source>
        <dbReference type="ARBA" id="ARBA00022448"/>
    </source>
</evidence>
<name>A0AAP0HDB5_9ASTR</name>
<proteinExistence type="inferred from homology"/>
<evidence type="ECO:0000256" key="9">
    <source>
        <dbReference type="RuleBase" id="RU910715"/>
    </source>
</evidence>
<feature type="transmembrane region" description="Helical" evidence="9">
    <location>
        <begin position="102"/>
        <end position="122"/>
    </location>
</feature>
<dbReference type="GO" id="GO:0051260">
    <property type="term" value="P:protein homooligomerization"/>
    <property type="evidence" value="ECO:0007669"/>
    <property type="project" value="UniProtKB-ARBA"/>
</dbReference>
<feature type="transmembrane region" description="Helical" evidence="9">
    <location>
        <begin position="67"/>
        <end position="90"/>
    </location>
</feature>
<protein>
    <recommendedName>
        <fullName evidence="9">Bidirectional sugar transporter SWEET</fullName>
    </recommendedName>
</protein>
<keyword evidence="7 9" id="KW-1133">Transmembrane helix</keyword>
<sequence length="236" mass="26232">MDHDQIRLIVGIVGNITSLYLYLSPTPTFIKIVNLKSVQAFKPDPYLATLMNCAMWLFYGLPVVHPHSFLVVTVNSAGIIITLTFCTIFFKFSSWACRKKMILVLIVEALFVAGLVAVTLTVPHTHPARSMLVGILACVFNIVMYTSPLTIMKTVIRTKSVKYMPICISIGNLLNGSVWIGYAALEFDPFIMIPNVIGTISGTIQMVLYAKYSKTTIWDDDETLNEIEMPRSASNA</sequence>
<dbReference type="InterPro" id="IPR004316">
    <property type="entry name" value="SWEET_rpt"/>
</dbReference>
<evidence type="ECO:0000256" key="5">
    <source>
        <dbReference type="ARBA" id="ARBA00022692"/>
    </source>
</evidence>
<reference evidence="10 11" key="1">
    <citation type="submission" date="2024-04" db="EMBL/GenBank/DDBJ databases">
        <title>The reference genome of an endangered Asteraceae, Deinandra increscens subsp. villosa, native to the Central Coast of California.</title>
        <authorList>
            <person name="Guilliams M."/>
            <person name="Hasenstab-Lehman K."/>
            <person name="Meyer R."/>
            <person name="Mcevoy S."/>
        </authorList>
    </citation>
    <scope>NUCLEOTIDE SEQUENCE [LARGE SCALE GENOMIC DNA]</scope>
    <source>
        <tissue evidence="10">Leaf</tissue>
    </source>
</reference>
<feature type="transmembrane region" description="Helical" evidence="9">
    <location>
        <begin position="163"/>
        <end position="185"/>
    </location>
</feature>
<dbReference type="InterPro" id="IPR047664">
    <property type="entry name" value="SWEET"/>
</dbReference>
<dbReference type="Pfam" id="PF03083">
    <property type="entry name" value="MtN3_slv"/>
    <property type="match status" value="2"/>
</dbReference>
<comment type="similarity">
    <text evidence="2 9">Belongs to the SWEET sugar transporter family.</text>
</comment>
<dbReference type="GO" id="GO:0051119">
    <property type="term" value="F:sugar transmembrane transporter activity"/>
    <property type="evidence" value="ECO:0007669"/>
    <property type="project" value="InterPro"/>
</dbReference>
<keyword evidence="3 9" id="KW-0813">Transport</keyword>
<evidence type="ECO:0000256" key="4">
    <source>
        <dbReference type="ARBA" id="ARBA00022597"/>
    </source>
</evidence>
<evidence type="ECO:0000313" key="10">
    <source>
        <dbReference type="EMBL" id="KAK9080491.1"/>
    </source>
</evidence>
<dbReference type="FunFam" id="1.20.1280.290:FF:000002">
    <property type="entry name" value="Bidirectional sugar transporter SWEET"/>
    <property type="match status" value="1"/>
</dbReference>
<dbReference type="Gene3D" id="1.20.1280.290">
    <property type="match status" value="2"/>
</dbReference>
<comment type="subcellular location">
    <subcellularLocation>
        <location evidence="9">Cell membrane</location>
        <topology evidence="9">Multi-pass membrane protein</topology>
    </subcellularLocation>
    <subcellularLocation>
        <location evidence="1">Endomembrane system</location>
        <topology evidence="1">Multi-pass membrane protein</topology>
    </subcellularLocation>
</comment>
<feature type="transmembrane region" description="Helical" evidence="9">
    <location>
        <begin position="191"/>
        <end position="210"/>
    </location>
</feature>
<evidence type="ECO:0000256" key="7">
    <source>
        <dbReference type="ARBA" id="ARBA00022989"/>
    </source>
</evidence>
<keyword evidence="4 9" id="KW-0762">Sugar transport</keyword>
<evidence type="ECO:0000313" key="11">
    <source>
        <dbReference type="Proteomes" id="UP001408789"/>
    </source>
</evidence>
<dbReference type="Proteomes" id="UP001408789">
    <property type="component" value="Unassembled WGS sequence"/>
</dbReference>
<feature type="transmembrane region" description="Helical" evidence="9">
    <location>
        <begin position="6"/>
        <end position="23"/>
    </location>
</feature>
<keyword evidence="11" id="KW-1185">Reference proteome</keyword>
<gene>
    <name evidence="10" type="ORF">SSX86_000249</name>
</gene>
<evidence type="ECO:0000256" key="1">
    <source>
        <dbReference type="ARBA" id="ARBA00004127"/>
    </source>
</evidence>
<accession>A0AAP0HDB5</accession>
<comment type="caution">
    <text evidence="10">The sequence shown here is derived from an EMBL/GenBank/DDBJ whole genome shotgun (WGS) entry which is preliminary data.</text>
</comment>
<dbReference type="PANTHER" id="PTHR10791:SF178">
    <property type="entry name" value="BIDIRECTIONAL SUGAR TRANSPORTER SWEET"/>
    <property type="match status" value="1"/>
</dbReference>
<dbReference type="AlphaFoldDB" id="A0AAP0HDB5"/>